<feature type="transmembrane region" description="Helical" evidence="1">
    <location>
        <begin position="155"/>
        <end position="179"/>
    </location>
</feature>
<feature type="transmembrane region" description="Helical" evidence="1">
    <location>
        <begin position="206"/>
        <end position="226"/>
    </location>
</feature>
<organism evidence="2 3">
    <name type="scientific">Polysphondylium violaceum</name>
    <dbReference type="NCBI Taxonomy" id="133409"/>
    <lineage>
        <taxon>Eukaryota</taxon>
        <taxon>Amoebozoa</taxon>
        <taxon>Evosea</taxon>
        <taxon>Eumycetozoa</taxon>
        <taxon>Dictyostelia</taxon>
        <taxon>Dictyosteliales</taxon>
        <taxon>Dictyosteliaceae</taxon>
        <taxon>Polysphondylium</taxon>
    </lineage>
</organism>
<dbReference type="EMBL" id="AJWJ01000261">
    <property type="protein sequence ID" value="KAF2072635.1"/>
    <property type="molecule type" value="Genomic_DNA"/>
</dbReference>
<reference evidence="2" key="1">
    <citation type="submission" date="2020-01" db="EMBL/GenBank/DDBJ databases">
        <title>Development of genomics and gene disruption for Polysphondylium violaceum indicates a role for the polyketide synthase stlB in stalk morphogenesis.</title>
        <authorList>
            <person name="Narita B."/>
            <person name="Kawabe Y."/>
            <person name="Kin K."/>
            <person name="Saito T."/>
            <person name="Gibbs R."/>
            <person name="Kuspa A."/>
            <person name="Muzny D."/>
            <person name="Queller D."/>
            <person name="Richards S."/>
            <person name="Strassman J."/>
            <person name="Sucgang R."/>
            <person name="Worley K."/>
            <person name="Schaap P."/>
        </authorList>
    </citation>
    <scope>NUCLEOTIDE SEQUENCE</scope>
    <source>
        <strain evidence="2">QSvi11</strain>
    </source>
</reference>
<gene>
    <name evidence="2" type="ORF">CYY_006037</name>
</gene>
<accession>A0A8J4PTA8</accession>
<dbReference type="OrthoDB" id="17382at2759"/>
<feature type="transmembrane region" description="Helical" evidence="1">
    <location>
        <begin position="238"/>
        <end position="256"/>
    </location>
</feature>
<name>A0A8J4PTA8_9MYCE</name>
<keyword evidence="1" id="KW-0472">Membrane</keyword>
<evidence type="ECO:0000313" key="3">
    <source>
        <dbReference type="Proteomes" id="UP000695562"/>
    </source>
</evidence>
<dbReference type="AlphaFoldDB" id="A0A8J4PTA8"/>
<dbReference type="Proteomes" id="UP000695562">
    <property type="component" value="Unassembled WGS sequence"/>
</dbReference>
<evidence type="ECO:0000313" key="2">
    <source>
        <dbReference type="EMBL" id="KAF2072635.1"/>
    </source>
</evidence>
<feature type="transmembrane region" description="Helical" evidence="1">
    <location>
        <begin position="112"/>
        <end position="135"/>
    </location>
</feature>
<protein>
    <recommendedName>
        <fullName evidence="4">THH1/TOM1/TOM3 domain-containing protein</fullName>
    </recommendedName>
</protein>
<keyword evidence="1" id="KW-1133">Transmembrane helix</keyword>
<keyword evidence="3" id="KW-1185">Reference proteome</keyword>
<evidence type="ECO:0000256" key="1">
    <source>
        <dbReference type="SAM" id="Phobius"/>
    </source>
</evidence>
<proteinExistence type="predicted"/>
<comment type="caution">
    <text evidence="2">The sequence shown here is derived from an EMBL/GenBank/DDBJ whole genome shotgun (WGS) entry which is preliminary data.</text>
</comment>
<feature type="transmembrane region" description="Helical" evidence="1">
    <location>
        <begin position="37"/>
        <end position="60"/>
    </location>
</feature>
<feature type="transmembrane region" description="Helical" evidence="1">
    <location>
        <begin position="80"/>
        <end position="100"/>
    </location>
</feature>
<evidence type="ECO:0008006" key="4">
    <source>
        <dbReference type="Google" id="ProtNLM"/>
    </source>
</evidence>
<keyword evidence="1" id="KW-0812">Transmembrane</keyword>
<sequence length="295" mass="33946">MDLKFDISHGILVVLYFGLFIFSLIKLLIQKKSVIRVLFHFFLLLGCAFRVTSFTLFILLNEDVISVDGSFLYLTASLPSFFFLTFYSAALVLSVDLFQISTKIKPVNIKTLSLIVLLANICLYVMVIILFVLDFEVFPDEVASLNAPTSVFQKTIQFIIVGIYLIASVSFFLFLYIVYYKNYETYFRDANVNVEYNQLKQKSNGVIFFSFVCFFLRSFFTCLTIFYPGASLWWKDLAYYMGLEFLPLFLLLFIYLKVAVTTPGLHTFHPYSQLHDENSKLTANSGYIARVYGGV</sequence>
<feature type="transmembrane region" description="Helical" evidence="1">
    <location>
        <begin position="6"/>
        <end position="25"/>
    </location>
</feature>